<name>A0ABV5T179_9MICO</name>
<comment type="caution">
    <text evidence="1">The sequence shown here is derived from an EMBL/GenBank/DDBJ whole genome shotgun (WGS) entry which is preliminary data.</text>
</comment>
<keyword evidence="2" id="KW-1185">Reference proteome</keyword>
<evidence type="ECO:0000313" key="2">
    <source>
        <dbReference type="Proteomes" id="UP001589611"/>
    </source>
</evidence>
<dbReference type="Proteomes" id="UP001589611">
    <property type="component" value="Unassembled WGS sequence"/>
</dbReference>
<sequence>MEDSVFTPSGTSIIVPPGIPLRPVVRGRTFARTNDIGALEDEQVVRVTFRLEYSENTGCFEVAAFGIDRAESPVEVSGAFLRTVRVHAIARIGILAAIPSWALELAQLRNLHARGGLRSFAEYDPSDEEALLLTGLLYRIAEISGENPAQAVAESIGLKQRTATNWIQRARTAGYLTSTDHGKAARRVAKAIEPFWSAYIRESGAEFRARHNLTEESLRALIERENAAVDEAIAREKIRGDH</sequence>
<organism evidence="1 2">
    <name type="scientific">Microbacterium terregens</name>
    <dbReference type="NCBI Taxonomy" id="69363"/>
    <lineage>
        <taxon>Bacteria</taxon>
        <taxon>Bacillati</taxon>
        <taxon>Actinomycetota</taxon>
        <taxon>Actinomycetes</taxon>
        <taxon>Micrococcales</taxon>
        <taxon>Microbacteriaceae</taxon>
        <taxon>Microbacterium</taxon>
    </lineage>
</organism>
<evidence type="ECO:0008006" key="3">
    <source>
        <dbReference type="Google" id="ProtNLM"/>
    </source>
</evidence>
<reference evidence="1 2" key="1">
    <citation type="submission" date="2024-09" db="EMBL/GenBank/DDBJ databases">
        <authorList>
            <person name="Sun Q."/>
            <person name="Mori K."/>
        </authorList>
    </citation>
    <scope>NUCLEOTIDE SEQUENCE [LARGE SCALE GENOMIC DNA]</scope>
    <source>
        <strain evidence="1 2">JCM 1342</strain>
    </source>
</reference>
<evidence type="ECO:0000313" key="1">
    <source>
        <dbReference type="EMBL" id="MFB9645637.1"/>
    </source>
</evidence>
<gene>
    <name evidence="1" type="ORF">ACFFPJ_07485</name>
</gene>
<dbReference type="EMBL" id="JBHMBE010000003">
    <property type="protein sequence ID" value="MFB9645637.1"/>
    <property type="molecule type" value="Genomic_DNA"/>
</dbReference>
<protein>
    <recommendedName>
        <fullName evidence="3">MarR family transcriptional regulator</fullName>
    </recommendedName>
</protein>
<proteinExistence type="predicted"/>
<dbReference type="RefSeq" id="WP_344712063.1">
    <property type="nucleotide sequence ID" value="NZ_BAAAWH010000001.1"/>
</dbReference>
<accession>A0ABV5T179</accession>